<protein>
    <submittedName>
        <fullName evidence="1">Uncharacterized protein</fullName>
    </submittedName>
</protein>
<evidence type="ECO:0000313" key="2">
    <source>
        <dbReference type="EMBL" id="KAH3730580.1"/>
    </source>
</evidence>
<sequence length="72" mass="8265">MKLGLFPVYLATLIIVLRILDWASWRGQPEELMSMPVARFALLEQRGVEYSHLYEKAEFSSKIEATSKCKCA</sequence>
<dbReference type="Proteomes" id="UP000828390">
    <property type="component" value="Unassembled WGS sequence"/>
</dbReference>
<name>A0A9D4HTL8_DREPO</name>
<comment type="caution">
    <text evidence="1">The sequence shown here is derived from an EMBL/GenBank/DDBJ whole genome shotgun (WGS) entry which is preliminary data.</text>
</comment>
<gene>
    <name evidence="1" type="ORF">DPMN_056561</name>
    <name evidence="2" type="ORF">DPMN_056570</name>
</gene>
<accession>A0A9D4HTL8</accession>
<dbReference type="EMBL" id="JAIWYP010000012">
    <property type="protein sequence ID" value="KAH3730580.1"/>
    <property type="molecule type" value="Genomic_DNA"/>
</dbReference>
<dbReference type="AlphaFoldDB" id="A0A9D4HTL8"/>
<dbReference type="EMBL" id="JAIWYP010000012">
    <property type="protein sequence ID" value="KAH3730571.1"/>
    <property type="molecule type" value="Genomic_DNA"/>
</dbReference>
<reference evidence="1" key="1">
    <citation type="journal article" date="2019" name="bioRxiv">
        <title>The Genome of the Zebra Mussel, Dreissena polymorpha: A Resource for Invasive Species Research.</title>
        <authorList>
            <person name="McCartney M.A."/>
            <person name="Auch B."/>
            <person name="Kono T."/>
            <person name="Mallez S."/>
            <person name="Zhang Y."/>
            <person name="Obille A."/>
            <person name="Becker A."/>
            <person name="Abrahante J.E."/>
            <person name="Garbe J."/>
            <person name="Badalamenti J.P."/>
            <person name="Herman A."/>
            <person name="Mangelson H."/>
            <person name="Liachko I."/>
            <person name="Sullivan S."/>
            <person name="Sone E.D."/>
            <person name="Koren S."/>
            <person name="Silverstein K.A.T."/>
            <person name="Beckman K.B."/>
            <person name="Gohl D.M."/>
        </authorList>
    </citation>
    <scope>NUCLEOTIDE SEQUENCE</scope>
    <source>
        <strain evidence="1">Duluth1</strain>
        <tissue evidence="1">Whole animal</tissue>
    </source>
</reference>
<evidence type="ECO:0000313" key="3">
    <source>
        <dbReference type="Proteomes" id="UP000828390"/>
    </source>
</evidence>
<organism evidence="1 3">
    <name type="scientific">Dreissena polymorpha</name>
    <name type="common">Zebra mussel</name>
    <name type="synonym">Mytilus polymorpha</name>
    <dbReference type="NCBI Taxonomy" id="45954"/>
    <lineage>
        <taxon>Eukaryota</taxon>
        <taxon>Metazoa</taxon>
        <taxon>Spiralia</taxon>
        <taxon>Lophotrochozoa</taxon>
        <taxon>Mollusca</taxon>
        <taxon>Bivalvia</taxon>
        <taxon>Autobranchia</taxon>
        <taxon>Heteroconchia</taxon>
        <taxon>Euheterodonta</taxon>
        <taxon>Imparidentia</taxon>
        <taxon>Neoheterodontei</taxon>
        <taxon>Myida</taxon>
        <taxon>Dreissenoidea</taxon>
        <taxon>Dreissenidae</taxon>
        <taxon>Dreissena</taxon>
    </lineage>
</organism>
<keyword evidence="3" id="KW-1185">Reference proteome</keyword>
<reference evidence="1" key="2">
    <citation type="submission" date="2020-11" db="EMBL/GenBank/DDBJ databases">
        <authorList>
            <person name="McCartney M.A."/>
            <person name="Auch B."/>
            <person name="Kono T."/>
            <person name="Mallez S."/>
            <person name="Becker A."/>
            <person name="Gohl D.M."/>
            <person name="Silverstein K.A.T."/>
            <person name="Koren S."/>
            <person name="Bechman K.B."/>
            <person name="Herman A."/>
            <person name="Abrahante J.E."/>
            <person name="Garbe J."/>
        </authorList>
    </citation>
    <scope>NUCLEOTIDE SEQUENCE</scope>
    <source>
        <strain evidence="1">Duluth1</strain>
        <tissue evidence="1">Whole animal</tissue>
    </source>
</reference>
<evidence type="ECO:0000313" key="1">
    <source>
        <dbReference type="EMBL" id="KAH3730571.1"/>
    </source>
</evidence>
<proteinExistence type="predicted"/>